<dbReference type="AlphaFoldDB" id="A0A7S4AIJ0"/>
<organism evidence="1">
    <name type="scientific">Pseudo-nitzschia australis</name>
    <dbReference type="NCBI Taxonomy" id="44445"/>
    <lineage>
        <taxon>Eukaryota</taxon>
        <taxon>Sar</taxon>
        <taxon>Stramenopiles</taxon>
        <taxon>Ochrophyta</taxon>
        <taxon>Bacillariophyta</taxon>
        <taxon>Bacillariophyceae</taxon>
        <taxon>Bacillariophycidae</taxon>
        <taxon>Bacillariales</taxon>
        <taxon>Bacillariaceae</taxon>
        <taxon>Pseudo-nitzschia</taxon>
    </lineage>
</organism>
<name>A0A7S4AIJ0_9STRA</name>
<accession>A0A7S4AIJ0</accession>
<reference evidence="1" key="1">
    <citation type="submission" date="2021-01" db="EMBL/GenBank/DDBJ databases">
        <authorList>
            <person name="Corre E."/>
            <person name="Pelletier E."/>
            <person name="Niang G."/>
            <person name="Scheremetjew M."/>
            <person name="Finn R."/>
            <person name="Kale V."/>
            <person name="Holt S."/>
            <person name="Cochrane G."/>
            <person name="Meng A."/>
            <person name="Brown T."/>
            <person name="Cohen L."/>
        </authorList>
    </citation>
    <scope>NUCLEOTIDE SEQUENCE</scope>
    <source>
        <strain evidence="1">10249 10 AB</strain>
    </source>
</reference>
<dbReference type="EMBL" id="HBIX01013122">
    <property type="protein sequence ID" value="CAE0716979.1"/>
    <property type="molecule type" value="Transcribed_RNA"/>
</dbReference>
<sequence>MNGIDLSITHDEPKTAMVLVFGELLFKTVQYSTVPCRIHPCIPWCDIKSIGVARTDRLGHGIATRPGSIPFRSSLRCVVIYDLLFAGDHGLRTIPHRTVPYKQL</sequence>
<gene>
    <name evidence="1" type="ORF">PAUS00366_LOCUS9731</name>
</gene>
<evidence type="ECO:0000313" key="1">
    <source>
        <dbReference type="EMBL" id="CAE0716979.1"/>
    </source>
</evidence>
<protein>
    <submittedName>
        <fullName evidence="1">Uncharacterized protein</fullName>
    </submittedName>
</protein>
<proteinExistence type="predicted"/>